<dbReference type="KEGG" id="pnt:G5B91_33325"/>
<reference evidence="2 3" key="1">
    <citation type="submission" date="2020-02" db="EMBL/GenBank/DDBJ databases">
        <title>Integrative conjugative elements (ICEs) and plasmids drive adaptation of Pseudomonas nitroreducens strain HBP1 to wastewater environment.</title>
        <authorList>
            <person name="Sentchilo V."/>
            <person name="Carraro N."/>
            <person name="Bertelli C."/>
            <person name="van der Meer J.R."/>
        </authorList>
    </citation>
    <scope>NUCLEOTIDE SEQUENCE [LARGE SCALE GENOMIC DNA]</scope>
    <source>
        <strain evidence="2 3">HBP1</strain>
        <plasmid evidence="3">ppnihbp1_1</plasmid>
    </source>
</reference>
<dbReference type="RefSeq" id="WP_017519856.1">
    <property type="nucleotide sequence ID" value="NZ_CP049142.1"/>
</dbReference>
<evidence type="ECO:0000313" key="3">
    <source>
        <dbReference type="Proteomes" id="UP000501063"/>
    </source>
</evidence>
<name>A0A6G6J7J2_PSENT</name>
<gene>
    <name evidence="2" type="ORF">G5B91_33325</name>
</gene>
<keyword evidence="2" id="KW-0614">Plasmid</keyword>
<dbReference type="AlphaFoldDB" id="A0A6G6J7J2"/>
<sequence>MKTQRSTFQAPQMALDFSFQQPGRVSVNSTASKVTDNDEDQLPGAPKRSAAAELSDMVVDDRVLSQGITTWRNLVDFAIRTGHTELYESEDGRQGLRRPGFRYAPISRLPERAPEYVKDVLAGQLAARLEKLKVQLSSGRLTADDEFKVQISLEGSTFQVSVYEGRKLDSNWSFKLMDLPRTPGLPDADEAAQIAFIARKVKRLQREGRIAGGTPNLIGKAVLRGVCSVLGEATK</sequence>
<dbReference type="EMBL" id="CP049142">
    <property type="protein sequence ID" value="QIE91242.1"/>
    <property type="molecule type" value="Genomic_DNA"/>
</dbReference>
<geneLocation type="plasmid" evidence="3">
    <name>ppnihbp1_1</name>
</geneLocation>
<dbReference type="Proteomes" id="UP000501063">
    <property type="component" value="Plasmid pPniHBP1_1"/>
</dbReference>
<accession>A0A6G6J7J2</accession>
<feature type="region of interest" description="Disordered" evidence="1">
    <location>
        <begin position="26"/>
        <end position="46"/>
    </location>
</feature>
<proteinExistence type="predicted"/>
<evidence type="ECO:0000313" key="2">
    <source>
        <dbReference type="EMBL" id="QIE91242.1"/>
    </source>
</evidence>
<evidence type="ECO:0000256" key="1">
    <source>
        <dbReference type="SAM" id="MobiDB-lite"/>
    </source>
</evidence>
<protein>
    <submittedName>
        <fullName evidence="2">Uncharacterized protein</fullName>
    </submittedName>
</protein>
<organism evidence="2 3">
    <name type="scientific">Pseudomonas nitroreducens</name>
    <dbReference type="NCBI Taxonomy" id="46680"/>
    <lineage>
        <taxon>Bacteria</taxon>
        <taxon>Pseudomonadati</taxon>
        <taxon>Pseudomonadota</taxon>
        <taxon>Gammaproteobacteria</taxon>
        <taxon>Pseudomonadales</taxon>
        <taxon>Pseudomonadaceae</taxon>
        <taxon>Pseudomonas</taxon>
    </lineage>
</organism>